<comment type="similarity">
    <text evidence="9">Belongs to the drug/metabolite transporter (DMT) superfamily. Small multidrug resistance (SMR) (TC 2.A.7.1) family.</text>
</comment>
<evidence type="ECO:0000256" key="4">
    <source>
        <dbReference type="ARBA" id="ARBA00022475"/>
    </source>
</evidence>
<keyword evidence="7" id="KW-1133">Transmembrane helix</keyword>
<dbReference type="GO" id="GO:0005886">
    <property type="term" value="C:plasma membrane"/>
    <property type="evidence" value="ECO:0007669"/>
    <property type="project" value="UniProtKB-SubCell"/>
</dbReference>
<proteinExistence type="inferred from homology"/>
<dbReference type="Proteomes" id="UP000250242">
    <property type="component" value="Unassembled WGS sequence"/>
</dbReference>
<evidence type="ECO:0000313" key="11">
    <source>
        <dbReference type="Proteomes" id="UP000250242"/>
    </source>
</evidence>
<comment type="subunit">
    <text evidence="2">Forms a complex with MdtI.</text>
</comment>
<evidence type="ECO:0000256" key="6">
    <source>
        <dbReference type="ARBA" id="ARBA00022692"/>
    </source>
</evidence>
<dbReference type="SUPFAM" id="SSF103481">
    <property type="entry name" value="Multidrug resistance efflux transporter EmrE"/>
    <property type="match status" value="1"/>
</dbReference>
<dbReference type="Gene3D" id="1.10.3730.20">
    <property type="match status" value="1"/>
</dbReference>
<gene>
    <name evidence="10" type="primary">mdtJ</name>
    <name evidence="10" type="ORF">NCTC11009_00230</name>
</gene>
<dbReference type="GO" id="GO:0015199">
    <property type="term" value="F:amino-acid betaine transmembrane transporter activity"/>
    <property type="evidence" value="ECO:0007669"/>
    <property type="project" value="TreeGrafter"/>
</dbReference>
<dbReference type="PANTHER" id="PTHR30561">
    <property type="entry name" value="SMR FAMILY PROTON-DEPENDENT DRUG EFFLUX TRANSPORTER SUGE"/>
    <property type="match status" value="1"/>
</dbReference>
<dbReference type="InterPro" id="IPR045324">
    <property type="entry name" value="Small_multidrug_res"/>
</dbReference>
<keyword evidence="4" id="KW-1003">Cell membrane</keyword>
<evidence type="ECO:0000256" key="2">
    <source>
        <dbReference type="ARBA" id="ARBA00011358"/>
    </source>
</evidence>
<keyword evidence="6 9" id="KW-0812">Transmembrane</keyword>
<sequence length="128" mass="13943">MYYWLMLFLAIVAEVISTIGMKYASLSSPLLGYPLMVAMISFSFYAFSRAVVRIPLAVSYAIWEGLGLSLTTMAGIMLFGEYLNLKEIIAIGLMMLGLMLITFDSTADESASKAKPSAEQSTSTEVAL</sequence>
<name>A0A2X1URC8_9BURK</name>
<dbReference type="GO" id="GO:0015220">
    <property type="term" value="F:choline transmembrane transporter activity"/>
    <property type="evidence" value="ECO:0007669"/>
    <property type="project" value="TreeGrafter"/>
</dbReference>
<evidence type="ECO:0000256" key="9">
    <source>
        <dbReference type="RuleBase" id="RU003942"/>
    </source>
</evidence>
<evidence type="ECO:0000256" key="8">
    <source>
        <dbReference type="ARBA" id="ARBA00023136"/>
    </source>
</evidence>
<dbReference type="GO" id="GO:1903711">
    <property type="term" value="P:spermidine transmembrane transport"/>
    <property type="evidence" value="ECO:0007669"/>
    <property type="project" value="TreeGrafter"/>
</dbReference>
<dbReference type="EMBL" id="UATH01000001">
    <property type="protein sequence ID" value="SPY07041.1"/>
    <property type="molecule type" value="Genomic_DNA"/>
</dbReference>
<dbReference type="Pfam" id="PF00893">
    <property type="entry name" value="Multi_Drug_Res"/>
    <property type="match status" value="1"/>
</dbReference>
<evidence type="ECO:0000313" key="10">
    <source>
        <dbReference type="EMBL" id="SPY07041.1"/>
    </source>
</evidence>
<evidence type="ECO:0000256" key="5">
    <source>
        <dbReference type="ARBA" id="ARBA00022519"/>
    </source>
</evidence>
<dbReference type="RefSeq" id="WP_018026977.1">
    <property type="nucleotide sequence ID" value="NZ_CAUPHC010000005.1"/>
</dbReference>
<dbReference type="AlphaFoldDB" id="A0A2X1URC8"/>
<protein>
    <recommendedName>
        <fullName evidence="3">Spermidine export protein MdtJ</fullName>
    </recommendedName>
</protein>
<accession>A0A2X1URC8</accession>
<keyword evidence="8" id="KW-0472">Membrane</keyword>
<dbReference type="InterPro" id="IPR000390">
    <property type="entry name" value="Small_drug/metabolite_transptr"/>
</dbReference>
<evidence type="ECO:0000256" key="1">
    <source>
        <dbReference type="ARBA" id="ARBA00004429"/>
    </source>
</evidence>
<dbReference type="GO" id="GO:0015297">
    <property type="term" value="F:antiporter activity"/>
    <property type="evidence" value="ECO:0007669"/>
    <property type="project" value="TreeGrafter"/>
</dbReference>
<dbReference type="InterPro" id="IPR037185">
    <property type="entry name" value="EmrE-like"/>
</dbReference>
<comment type="subcellular location">
    <subcellularLocation>
        <location evidence="1">Cell inner membrane</location>
        <topology evidence="1">Multi-pass membrane protein</topology>
    </subcellularLocation>
    <subcellularLocation>
        <location evidence="9">Cell membrane</location>
        <topology evidence="9">Multi-pass membrane protein</topology>
    </subcellularLocation>
</comment>
<dbReference type="GeneID" id="93427626"/>
<evidence type="ECO:0000256" key="7">
    <source>
        <dbReference type="ARBA" id="ARBA00022989"/>
    </source>
</evidence>
<evidence type="ECO:0000256" key="3">
    <source>
        <dbReference type="ARBA" id="ARBA00021112"/>
    </source>
</evidence>
<reference evidence="10 11" key="1">
    <citation type="submission" date="2018-06" db="EMBL/GenBank/DDBJ databases">
        <authorList>
            <consortium name="Pathogen Informatics"/>
            <person name="Doyle S."/>
        </authorList>
    </citation>
    <scope>NUCLEOTIDE SEQUENCE [LARGE SCALE GENOMIC DNA]</scope>
    <source>
        <strain evidence="10 11">NCTC11009</strain>
    </source>
</reference>
<dbReference type="PANTHER" id="PTHR30561:SF2">
    <property type="entry name" value="SPERMIDINE EXPORT PROTEIN MDTJ"/>
    <property type="match status" value="1"/>
</dbReference>
<keyword evidence="5" id="KW-0997">Cell inner membrane</keyword>
<organism evidence="10 11">
    <name type="scientific">Oligella urethralis</name>
    <dbReference type="NCBI Taxonomy" id="90245"/>
    <lineage>
        <taxon>Bacteria</taxon>
        <taxon>Pseudomonadati</taxon>
        <taxon>Pseudomonadota</taxon>
        <taxon>Betaproteobacteria</taxon>
        <taxon>Burkholderiales</taxon>
        <taxon>Alcaligenaceae</taxon>
        <taxon>Oligella</taxon>
    </lineage>
</organism>
<dbReference type="GO" id="GO:0031460">
    <property type="term" value="P:glycine betaine transport"/>
    <property type="evidence" value="ECO:0007669"/>
    <property type="project" value="TreeGrafter"/>
</dbReference>